<dbReference type="PANTHER" id="PTHR43304">
    <property type="entry name" value="PHYTOCHROME-LIKE PROTEIN CPH1"/>
    <property type="match status" value="1"/>
</dbReference>
<dbReference type="GO" id="GO:0004673">
    <property type="term" value="F:protein histidine kinase activity"/>
    <property type="evidence" value="ECO:0007669"/>
    <property type="project" value="UniProtKB-EC"/>
</dbReference>
<dbReference type="Pfam" id="PF13426">
    <property type="entry name" value="PAS_9"/>
    <property type="match status" value="1"/>
</dbReference>
<dbReference type="InterPro" id="IPR052162">
    <property type="entry name" value="Sensor_kinase/Photoreceptor"/>
</dbReference>
<reference evidence="8 9" key="1">
    <citation type="submission" date="2021-05" db="EMBL/GenBank/DDBJ databases">
        <title>A novel Methanospirillum isolate from a pyrite-forming mixed culture.</title>
        <authorList>
            <person name="Bunk B."/>
            <person name="Sproer C."/>
            <person name="Spring S."/>
            <person name="Pester M."/>
        </authorList>
    </citation>
    <scope>NUCLEOTIDE SEQUENCE [LARGE SCALE GENOMIC DNA]</scope>
    <source>
        <strain evidence="8 9">J.3.6.1-F.2.7.3</strain>
    </source>
</reference>
<evidence type="ECO:0000256" key="5">
    <source>
        <dbReference type="ARBA" id="ARBA00022777"/>
    </source>
</evidence>
<dbReference type="GeneID" id="65098866"/>
<evidence type="ECO:0000256" key="3">
    <source>
        <dbReference type="ARBA" id="ARBA00022553"/>
    </source>
</evidence>
<dbReference type="SUPFAM" id="SSF55785">
    <property type="entry name" value="PYP-like sensor domain (PAS domain)"/>
    <property type="match status" value="2"/>
</dbReference>
<dbReference type="InterPro" id="IPR005467">
    <property type="entry name" value="His_kinase_dom"/>
</dbReference>
<dbReference type="SUPFAM" id="SSF55874">
    <property type="entry name" value="ATPase domain of HSP90 chaperone/DNA topoisomerase II/histidine kinase"/>
    <property type="match status" value="1"/>
</dbReference>
<keyword evidence="5 8" id="KW-0418">Kinase</keyword>
<dbReference type="KEGG" id="mrtj:KHC33_16740"/>
<dbReference type="Proteomes" id="UP000680656">
    <property type="component" value="Chromosome"/>
</dbReference>
<evidence type="ECO:0000313" key="9">
    <source>
        <dbReference type="Proteomes" id="UP000680656"/>
    </source>
</evidence>
<dbReference type="InterPro" id="IPR000700">
    <property type="entry name" value="PAS-assoc_C"/>
</dbReference>
<dbReference type="EMBL" id="CP075546">
    <property type="protein sequence ID" value="QVV88925.1"/>
    <property type="molecule type" value="Genomic_DNA"/>
</dbReference>
<organism evidence="8 9">
    <name type="scientific">Methanospirillum purgamenti</name>
    <dbReference type="NCBI Taxonomy" id="2834276"/>
    <lineage>
        <taxon>Archaea</taxon>
        <taxon>Methanobacteriati</taxon>
        <taxon>Methanobacteriota</taxon>
        <taxon>Stenosarchaea group</taxon>
        <taxon>Methanomicrobia</taxon>
        <taxon>Methanomicrobiales</taxon>
        <taxon>Methanospirillaceae</taxon>
        <taxon>Methanospirillum</taxon>
    </lineage>
</organism>
<accession>A0A8E7AX06</accession>
<feature type="domain" description="Histidine kinase" evidence="6">
    <location>
        <begin position="355"/>
        <end position="453"/>
    </location>
</feature>
<evidence type="ECO:0000259" key="7">
    <source>
        <dbReference type="PROSITE" id="PS50113"/>
    </source>
</evidence>
<dbReference type="Gene3D" id="3.30.450.20">
    <property type="entry name" value="PAS domain"/>
    <property type="match status" value="2"/>
</dbReference>
<dbReference type="PROSITE" id="PS50113">
    <property type="entry name" value="PAC"/>
    <property type="match status" value="1"/>
</dbReference>
<evidence type="ECO:0000256" key="4">
    <source>
        <dbReference type="ARBA" id="ARBA00022679"/>
    </source>
</evidence>
<feature type="domain" description="PAC" evidence="7">
    <location>
        <begin position="65"/>
        <end position="117"/>
    </location>
</feature>
<sequence length="458" mass="51884">MKNYFSSAGIGAIYLDTNFSIQWFTPEVSQLYNISEKDIGNSLINVKSFICNANVIEESKIVLQTHVSHHMEIMTENNLWFSVQLSPFKTHEGNIAGILLIFTDITRYKLVEEKQVRTEELAMSIVNTIREPLLILDKDLTVVLANNSFYKVFQTSVMETAGRKITDIGNQQWNIPSFITLLNKVLPEKSSFHDVKVNLFFPQLGERTLIINAQVIYGKPKVPDLILLAMEDVSELQLLKESFQEANKKLTLLTGLTRHDIINHISAILLTLEIIEDENDFDIVKNRLSSIFQICKEMEVTIGFTKEYESFGTISSGWQVISPIISSSIEEVGHEGISIENRVDKSIEIYVEPMFRKVFATLIENAVRHGDHITRICFSTEEQEGIFHIICEDNGIGISASDKEFIFNHGYGKNTGIGLFLAREILSITGLSIQECGKEGIGAKFDITIPHDKWRRIS</sequence>
<dbReference type="InterPro" id="IPR035965">
    <property type="entry name" value="PAS-like_dom_sf"/>
</dbReference>
<dbReference type="SMART" id="SM00387">
    <property type="entry name" value="HATPase_c"/>
    <property type="match status" value="1"/>
</dbReference>
<dbReference type="Gene3D" id="3.30.565.10">
    <property type="entry name" value="Histidine kinase-like ATPase, C-terminal domain"/>
    <property type="match status" value="1"/>
</dbReference>
<gene>
    <name evidence="8" type="ORF">KHC33_16740</name>
</gene>
<dbReference type="RefSeq" id="WP_214419728.1">
    <property type="nucleotide sequence ID" value="NZ_CP075546.1"/>
</dbReference>
<comment type="catalytic activity">
    <reaction evidence="1">
        <text>ATP + protein L-histidine = ADP + protein N-phospho-L-histidine.</text>
        <dbReference type="EC" id="2.7.13.3"/>
    </reaction>
</comment>
<keyword evidence="4" id="KW-0808">Transferase</keyword>
<evidence type="ECO:0000259" key="6">
    <source>
        <dbReference type="PROSITE" id="PS50109"/>
    </source>
</evidence>
<dbReference type="InterPro" id="IPR000014">
    <property type="entry name" value="PAS"/>
</dbReference>
<dbReference type="Pfam" id="PF13596">
    <property type="entry name" value="PAS_10"/>
    <property type="match status" value="1"/>
</dbReference>
<dbReference type="InterPro" id="IPR036890">
    <property type="entry name" value="HATPase_C_sf"/>
</dbReference>
<dbReference type="AlphaFoldDB" id="A0A8E7AX06"/>
<dbReference type="PROSITE" id="PS50109">
    <property type="entry name" value="HIS_KIN"/>
    <property type="match status" value="1"/>
</dbReference>
<name>A0A8E7AX06_9EURY</name>
<dbReference type="InterPro" id="IPR003594">
    <property type="entry name" value="HATPase_dom"/>
</dbReference>
<dbReference type="PRINTS" id="PR00344">
    <property type="entry name" value="BCTRLSENSOR"/>
</dbReference>
<evidence type="ECO:0000256" key="2">
    <source>
        <dbReference type="ARBA" id="ARBA00012438"/>
    </source>
</evidence>
<evidence type="ECO:0000313" key="8">
    <source>
        <dbReference type="EMBL" id="QVV88925.1"/>
    </source>
</evidence>
<evidence type="ECO:0000256" key="1">
    <source>
        <dbReference type="ARBA" id="ARBA00000085"/>
    </source>
</evidence>
<protein>
    <recommendedName>
        <fullName evidence="2">histidine kinase</fullName>
        <ecNumber evidence="2">2.7.13.3</ecNumber>
    </recommendedName>
</protein>
<keyword evidence="9" id="KW-1185">Reference proteome</keyword>
<keyword evidence="3" id="KW-0597">Phosphoprotein</keyword>
<dbReference type="PANTHER" id="PTHR43304:SF1">
    <property type="entry name" value="PAC DOMAIN-CONTAINING PROTEIN"/>
    <property type="match status" value="1"/>
</dbReference>
<dbReference type="InterPro" id="IPR004358">
    <property type="entry name" value="Sig_transdc_His_kin-like_C"/>
</dbReference>
<dbReference type="Pfam" id="PF02518">
    <property type="entry name" value="HATPase_c"/>
    <property type="match status" value="1"/>
</dbReference>
<proteinExistence type="predicted"/>
<dbReference type="EC" id="2.7.13.3" evidence="2"/>